<dbReference type="EMBL" id="KB870807">
    <property type="protein sequence ID" value="EOA31733.1"/>
    <property type="molecule type" value="Genomic_DNA"/>
</dbReference>
<feature type="domain" description="RING-type" evidence="6">
    <location>
        <begin position="6"/>
        <end position="49"/>
    </location>
</feature>
<evidence type="ECO:0000256" key="3">
    <source>
        <dbReference type="ARBA" id="ARBA00022833"/>
    </source>
</evidence>
<organism evidence="7 8">
    <name type="scientific">Capsella rubella</name>
    <dbReference type="NCBI Taxonomy" id="81985"/>
    <lineage>
        <taxon>Eukaryota</taxon>
        <taxon>Viridiplantae</taxon>
        <taxon>Streptophyta</taxon>
        <taxon>Embryophyta</taxon>
        <taxon>Tracheophyta</taxon>
        <taxon>Spermatophyta</taxon>
        <taxon>Magnoliopsida</taxon>
        <taxon>eudicotyledons</taxon>
        <taxon>Gunneridae</taxon>
        <taxon>Pentapetalae</taxon>
        <taxon>rosids</taxon>
        <taxon>malvids</taxon>
        <taxon>Brassicales</taxon>
        <taxon>Brassicaceae</taxon>
        <taxon>Camelineae</taxon>
        <taxon>Capsella</taxon>
    </lineage>
</organism>
<protein>
    <recommendedName>
        <fullName evidence="6">RING-type domain-containing protein</fullName>
    </recommendedName>
</protein>
<dbReference type="SMART" id="SM00184">
    <property type="entry name" value="RING"/>
    <property type="match status" value="1"/>
</dbReference>
<keyword evidence="5" id="KW-0812">Transmembrane</keyword>
<proteinExistence type="predicted"/>
<name>R0I5T4_9BRAS</name>
<dbReference type="KEGG" id="crb:17892095"/>
<dbReference type="GO" id="GO:0008270">
    <property type="term" value="F:zinc ion binding"/>
    <property type="evidence" value="ECO:0007669"/>
    <property type="project" value="UniProtKB-KW"/>
</dbReference>
<dbReference type="SUPFAM" id="SSF57850">
    <property type="entry name" value="RING/U-box"/>
    <property type="match status" value="1"/>
</dbReference>
<evidence type="ECO:0000313" key="7">
    <source>
        <dbReference type="EMBL" id="EOA31733.1"/>
    </source>
</evidence>
<dbReference type="InterPro" id="IPR013083">
    <property type="entry name" value="Znf_RING/FYVE/PHD"/>
</dbReference>
<gene>
    <name evidence="7" type="ORF">CARUB_v10014947mg</name>
</gene>
<keyword evidence="1" id="KW-0479">Metal-binding</keyword>
<keyword evidence="3" id="KW-0862">Zinc</keyword>
<dbReference type="OrthoDB" id="1097044at2759"/>
<keyword evidence="5" id="KW-0472">Membrane</keyword>
<keyword evidence="5" id="KW-1133">Transmembrane helix</keyword>
<dbReference type="InterPro" id="IPR017907">
    <property type="entry name" value="Znf_RING_CS"/>
</dbReference>
<evidence type="ECO:0000256" key="5">
    <source>
        <dbReference type="SAM" id="Phobius"/>
    </source>
</evidence>
<dbReference type="PROSITE" id="PS50089">
    <property type="entry name" value="ZF_RING_2"/>
    <property type="match status" value="1"/>
</dbReference>
<evidence type="ECO:0000256" key="4">
    <source>
        <dbReference type="PROSITE-ProRule" id="PRU00175"/>
    </source>
</evidence>
<evidence type="ECO:0000256" key="2">
    <source>
        <dbReference type="ARBA" id="ARBA00022771"/>
    </source>
</evidence>
<accession>R0I5T4</accession>
<dbReference type="Proteomes" id="UP000029121">
    <property type="component" value="Unassembled WGS sequence"/>
</dbReference>
<keyword evidence="8" id="KW-1185">Reference proteome</keyword>
<dbReference type="InterPro" id="IPR018957">
    <property type="entry name" value="Znf_C3HC4_RING-type"/>
</dbReference>
<dbReference type="PROSITE" id="PS00518">
    <property type="entry name" value="ZF_RING_1"/>
    <property type="match status" value="1"/>
</dbReference>
<evidence type="ECO:0000313" key="8">
    <source>
        <dbReference type="Proteomes" id="UP000029121"/>
    </source>
</evidence>
<reference evidence="8" key="1">
    <citation type="journal article" date="2013" name="Nat. Genet.">
        <title>The Capsella rubella genome and the genomic consequences of rapid mating system evolution.</title>
        <authorList>
            <person name="Slotte T."/>
            <person name="Hazzouri K.M."/>
            <person name="Agren J.A."/>
            <person name="Koenig D."/>
            <person name="Maumus F."/>
            <person name="Guo Y.L."/>
            <person name="Steige K."/>
            <person name="Platts A.E."/>
            <person name="Escobar J.S."/>
            <person name="Newman L.K."/>
            <person name="Wang W."/>
            <person name="Mandakova T."/>
            <person name="Vello E."/>
            <person name="Smith L.M."/>
            <person name="Henz S.R."/>
            <person name="Steffen J."/>
            <person name="Takuno S."/>
            <person name="Brandvain Y."/>
            <person name="Coop G."/>
            <person name="Andolfatto P."/>
            <person name="Hu T.T."/>
            <person name="Blanchette M."/>
            <person name="Clark R.M."/>
            <person name="Quesneville H."/>
            <person name="Nordborg M."/>
            <person name="Gaut B.S."/>
            <person name="Lysak M.A."/>
            <person name="Jenkins J."/>
            <person name="Grimwood J."/>
            <person name="Chapman J."/>
            <person name="Prochnik S."/>
            <person name="Shu S."/>
            <person name="Rokhsar D."/>
            <person name="Schmutz J."/>
            <person name="Weigel D."/>
            <person name="Wright S.I."/>
        </authorList>
    </citation>
    <scope>NUCLEOTIDE SEQUENCE [LARGE SCALE GENOMIC DNA]</scope>
    <source>
        <strain evidence="8">cv. Monte Gargano</strain>
    </source>
</reference>
<dbReference type="InterPro" id="IPR001841">
    <property type="entry name" value="Znf_RING"/>
</dbReference>
<feature type="transmembrane region" description="Helical" evidence="5">
    <location>
        <begin position="92"/>
        <end position="116"/>
    </location>
</feature>
<dbReference type="Pfam" id="PF00097">
    <property type="entry name" value="zf-C3HC4"/>
    <property type="match status" value="1"/>
</dbReference>
<sequence length="119" mass="13412">MDKGGCDKCLSDSSSLATTTCGHKFCVNCILYLWTRKKNVTEPCICPVDGDKMTWLRPCMLPAPEEIRSIVSLYNRFFQPKVATPDMPRKQLVVFMAQLFKVHIALLLAGTFAYAIKFS</sequence>
<evidence type="ECO:0000256" key="1">
    <source>
        <dbReference type="ARBA" id="ARBA00022723"/>
    </source>
</evidence>
<evidence type="ECO:0000259" key="6">
    <source>
        <dbReference type="PROSITE" id="PS50089"/>
    </source>
</evidence>
<keyword evidence="2 4" id="KW-0863">Zinc-finger</keyword>
<dbReference type="Gene3D" id="3.30.40.10">
    <property type="entry name" value="Zinc/RING finger domain, C3HC4 (zinc finger)"/>
    <property type="match status" value="1"/>
</dbReference>
<dbReference type="AlphaFoldDB" id="R0I5T4"/>